<evidence type="ECO:0000313" key="5">
    <source>
        <dbReference type="EMBL" id="WXA97022.1"/>
    </source>
</evidence>
<dbReference type="Pfam" id="PF12833">
    <property type="entry name" value="HTH_18"/>
    <property type="match status" value="1"/>
</dbReference>
<sequence>MQASSPKDLHLPTIPVSYPLLLLEILEERGISRDAALRDTGIQPALLSQAEARLTTLEWVRLATNALQLSGDEGLGYEYGLRLRPSAHGFLGYAAMTGANMREAVDLGVKYFRARLRQFHLHFLQDDEWAAVELRERERLPVLRSFFIECVVIGLSHLHSTLIGEARAEGELWFDWPEPVYYARYRDRLPPVRFSQPANLVRFPKTYLDRRPLLADEAAHRQALTQVEREYASVREEEDGDLVARVRAELHLSLGGYQDVRTLCARLGMSPRTLRRKLGAQRTSYQTLLDEARQRDARHLLEASDLDVQTISARVGFDNPANFTRAFKRWTGCTPSGVRHSRTKEQAH</sequence>
<dbReference type="EMBL" id="CP089982">
    <property type="protein sequence ID" value="WXA97022.1"/>
    <property type="molecule type" value="Genomic_DNA"/>
</dbReference>
<dbReference type="SMART" id="SM00342">
    <property type="entry name" value="HTH_ARAC"/>
    <property type="match status" value="1"/>
</dbReference>
<dbReference type="Gene3D" id="1.10.10.60">
    <property type="entry name" value="Homeodomain-like"/>
    <property type="match status" value="1"/>
</dbReference>
<evidence type="ECO:0000256" key="3">
    <source>
        <dbReference type="ARBA" id="ARBA00023163"/>
    </source>
</evidence>
<dbReference type="SUPFAM" id="SSF46689">
    <property type="entry name" value="Homeodomain-like"/>
    <property type="match status" value="1"/>
</dbReference>
<dbReference type="Proteomes" id="UP001379533">
    <property type="component" value="Chromosome"/>
</dbReference>
<evidence type="ECO:0000256" key="2">
    <source>
        <dbReference type="ARBA" id="ARBA00023125"/>
    </source>
</evidence>
<reference evidence="5 6" key="1">
    <citation type="submission" date="2021-12" db="EMBL/GenBank/DDBJ databases">
        <title>Discovery of the Pendulisporaceae a myxobacterial family with distinct sporulation behavior and unique specialized metabolism.</title>
        <authorList>
            <person name="Garcia R."/>
            <person name="Popoff A."/>
            <person name="Bader C.D."/>
            <person name="Loehr J."/>
            <person name="Walesch S."/>
            <person name="Walt C."/>
            <person name="Boldt J."/>
            <person name="Bunk B."/>
            <person name="Haeckl F.J.F.P.J."/>
            <person name="Gunesch A.P."/>
            <person name="Birkelbach J."/>
            <person name="Nuebel U."/>
            <person name="Pietschmann T."/>
            <person name="Bach T."/>
            <person name="Mueller R."/>
        </authorList>
    </citation>
    <scope>NUCLEOTIDE SEQUENCE [LARGE SCALE GENOMIC DNA]</scope>
    <source>
        <strain evidence="5 6">MSr12523</strain>
    </source>
</reference>
<evidence type="ECO:0000259" key="4">
    <source>
        <dbReference type="PROSITE" id="PS01124"/>
    </source>
</evidence>
<feature type="domain" description="HTH araC/xylS-type" evidence="4">
    <location>
        <begin position="244"/>
        <end position="341"/>
    </location>
</feature>
<evidence type="ECO:0000313" key="6">
    <source>
        <dbReference type="Proteomes" id="UP001379533"/>
    </source>
</evidence>
<protein>
    <submittedName>
        <fullName evidence="5">AraC family transcriptional regulator</fullName>
    </submittedName>
</protein>
<dbReference type="PANTHER" id="PTHR47894:SF1">
    <property type="entry name" value="HTH-TYPE TRANSCRIPTIONAL REGULATOR VQSM"/>
    <property type="match status" value="1"/>
</dbReference>
<dbReference type="PANTHER" id="PTHR47894">
    <property type="entry name" value="HTH-TYPE TRANSCRIPTIONAL REGULATOR GADX"/>
    <property type="match status" value="1"/>
</dbReference>
<dbReference type="InterPro" id="IPR032687">
    <property type="entry name" value="AraC-type_N"/>
</dbReference>
<keyword evidence="6" id="KW-1185">Reference proteome</keyword>
<dbReference type="PROSITE" id="PS01124">
    <property type="entry name" value="HTH_ARAC_FAMILY_2"/>
    <property type="match status" value="1"/>
</dbReference>
<accession>A0ABZ2KE96</accession>
<dbReference type="Pfam" id="PF12625">
    <property type="entry name" value="Arabinose_bd"/>
    <property type="match status" value="1"/>
</dbReference>
<keyword evidence="3" id="KW-0804">Transcription</keyword>
<dbReference type="RefSeq" id="WP_394847638.1">
    <property type="nucleotide sequence ID" value="NZ_CP089982.1"/>
</dbReference>
<organism evidence="5 6">
    <name type="scientific">Pendulispora brunnea</name>
    <dbReference type="NCBI Taxonomy" id="2905690"/>
    <lineage>
        <taxon>Bacteria</taxon>
        <taxon>Pseudomonadati</taxon>
        <taxon>Myxococcota</taxon>
        <taxon>Myxococcia</taxon>
        <taxon>Myxococcales</taxon>
        <taxon>Sorangiineae</taxon>
        <taxon>Pendulisporaceae</taxon>
        <taxon>Pendulispora</taxon>
    </lineage>
</organism>
<keyword evidence="1" id="KW-0805">Transcription regulation</keyword>
<gene>
    <name evidence="5" type="ORF">LZC95_09265</name>
</gene>
<dbReference type="InterPro" id="IPR020449">
    <property type="entry name" value="Tscrpt_reg_AraC-type_HTH"/>
</dbReference>
<proteinExistence type="predicted"/>
<evidence type="ECO:0000256" key="1">
    <source>
        <dbReference type="ARBA" id="ARBA00023015"/>
    </source>
</evidence>
<dbReference type="PRINTS" id="PR00032">
    <property type="entry name" value="HTHARAC"/>
</dbReference>
<dbReference type="InterPro" id="IPR009057">
    <property type="entry name" value="Homeodomain-like_sf"/>
</dbReference>
<name>A0ABZ2KE96_9BACT</name>
<dbReference type="InterPro" id="IPR018060">
    <property type="entry name" value="HTH_AraC"/>
</dbReference>
<keyword evidence="2" id="KW-0238">DNA-binding</keyword>